<keyword evidence="1" id="KW-0732">Signal</keyword>
<reference evidence="4" key="1">
    <citation type="journal article" date="2023" name="Commun. Biol.">
        <title>Genome analysis of Parmales, the sister group of diatoms, reveals the evolutionary specialization of diatoms from phago-mixotrophs to photoautotrophs.</title>
        <authorList>
            <person name="Ban H."/>
            <person name="Sato S."/>
            <person name="Yoshikawa S."/>
            <person name="Yamada K."/>
            <person name="Nakamura Y."/>
            <person name="Ichinomiya M."/>
            <person name="Sato N."/>
            <person name="Blanc-Mathieu R."/>
            <person name="Endo H."/>
            <person name="Kuwata A."/>
            <person name="Ogata H."/>
        </authorList>
    </citation>
    <scope>NUCLEOTIDE SEQUENCE [LARGE SCALE GENOMIC DNA]</scope>
</reference>
<protein>
    <recommendedName>
        <fullName evidence="2">NAD(P)-binding domain-containing protein</fullName>
    </recommendedName>
</protein>
<feature type="signal peptide" evidence="1">
    <location>
        <begin position="1"/>
        <end position="18"/>
    </location>
</feature>
<sequence>MGARILLIAAIFVSYVSSFGPSVTFSPRTNTRLHVEELDGNPEYKKVFVAGGTKGVGKHIVDILSKEGVEVVALARTDEAVDSLNAIPGVKGIKGDAFDYKSVEDNMWGCDACITTLGGMTEDRRVDYEGNNNVIEAAGILGVTRVVLVTSIGCGDSKDAAPPAVFEALKDVLKDKEKAERVLQRYYTNMNWTIIRPGGLKSEPSTGKAIITEDNKAIGSIHREDVAKLTVQALKSFKTKKKVLSVMDPSIGGNAAPEVSAEEFALN</sequence>
<dbReference type="EMBL" id="BRYA01000498">
    <property type="protein sequence ID" value="GMI19626.1"/>
    <property type="molecule type" value="Genomic_DNA"/>
</dbReference>
<organism evidence="3 4">
    <name type="scientific">Triparma columacea</name>
    <dbReference type="NCBI Taxonomy" id="722753"/>
    <lineage>
        <taxon>Eukaryota</taxon>
        <taxon>Sar</taxon>
        <taxon>Stramenopiles</taxon>
        <taxon>Ochrophyta</taxon>
        <taxon>Bolidophyceae</taxon>
        <taxon>Parmales</taxon>
        <taxon>Triparmaceae</taxon>
        <taxon>Triparma</taxon>
    </lineage>
</organism>
<dbReference type="CDD" id="cd05243">
    <property type="entry name" value="SDR_a5"/>
    <property type="match status" value="1"/>
</dbReference>
<dbReference type="Proteomes" id="UP001165065">
    <property type="component" value="Unassembled WGS sequence"/>
</dbReference>
<comment type="caution">
    <text evidence="3">The sequence shown here is derived from an EMBL/GenBank/DDBJ whole genome shotgun (WGS) entry which is preliminary data.</text>
</comment>
<dbReference type="SUPFAM" id="SSF51735">
    <property type="entry name" value="NAD(P)-binding Rossmann-fold domains"/>
    <property type="match status" value="1"/>
</dbReference>
<feature type="domain" description="NAD(P)-binding" evidence="2">
    <location>
        <begin position="51"/>
        <end position="235"/>
    </location>
</feature>
<dbReference type="PANTHER" id="PTHR15020:SF45">
    <property type="entry name" value="NAD(P)-BINDING DOMAIN-CONTAINING PROTEIN"/>
    <property type="match status" value="1"/>
</dbReference>
<dbReference type="Pfam" id="PF13460">
    <property type="entry name" value="NAD_binding_10"/>
    <property type="match status" value="1"/>
</dbReference>
<proteinExistence type="predicted"/>
<dbReference type="OrthoDB" id="419598at2759"/>
<gene>
    <name evidence="3" type="ORF">TrCOL_g987</name>
</gene>
<evidence type="ECO:0000313" key="4">
    <source>
        <dbReference type="Proteomes" id="UP001165065"/>
    </source>
</evidence>
<feature type="chain" id="PRO_5040807082" description="NAD(P)-binding domain-containing protein" evidence="1">
    <location>
        <begin position="19"/>
        <end position="267"/>
    </location>
</feature>
<accession>A0A9W7FVK5</accession>
<evidence type="ECO:0000259" key="2">
    <source>
        <dbReference type="Pfam" id="PF13460"/>
    </source>
</evidence>
<dbReference type="PANTHER" id="PTHR15020">
    <property type="entry name" value="FLAVIN REDUCTASE-RELATED"/>
    <property type="match status" value="1"/>
</dbReference>
<dbReference type="Gene3D" id="3.40.50.720">
    <property type="entry name" value="NAD(P)-binding Rossmann-like Domain"/>
    <property type="match status" value="1"/>
</dbReference>
<dbReference type="AlphaFoldDB" id="A0A9W7FVK5"/>
<dbReference type="InterPro" id="IPR036291">
    <property type="entry name" value="NAD(P)-bd_dom_sf"/>
</dbReference>
<evidence type="ECO:0000313" key="3">
    <source>
        <dbReference type="EMBL" id="GMI19626.1"/>
    </source>
</evidence>
<name>A0A9W7FVK5_9STRA</name>
<dbReference type="InterPro" id="IPR016040">
    <property type="entry name" value="NAD(P)-bd_dom"/>
</dbReference>
<evidence type="ECO:0000256" key="1">
    <source>
        <dbReference type="SAM" id="SignalP"/>
    </source>
</evidence>
<keyword evidence="4" id="KW-1185">Reference proteome</keyword>